<protein>
    <recommendedName>
        <fullName evidence="14">sphinganine-1-phosphate aldolase</fullName>
        <ecNumber evidence="14">4.1.2.27</ecNumber>
    </recommendedName>
    <alternativeName>
        <fullName evidence="15">Sphingosine-1-phosphate aldolase</fullName>
    </alternativeName>
</protein>
<evidence type="ECO:0000256" key="14">
    <source>
        <dbReference type="ARBA" id="ARBA00038965"/>
    </source>
</evidence>
<keyword evidence="6" id="KW-0256">Endoplasmic reticulum</keyword>
<dbReference type="InterPro" id="IPR002129">
    <property type="entry name" value="PyrdxlP-dep_de-COase"/>
</dbReference>
<proteinExistence type="evidence at transcript level"/>
<dbReference type="PANTHER" id="PTHR42735">
    <property type="match status" value="1"/>
</dbReference>
<dbReference type="Pfam" id="PF00282">
    <property type="entry name" value="Pyridoxal_deC"/>
    <property type="match status" value="1"/>
</dbReference>
<dbReference type="Gene3D" id="6.10.140.2150">
    <property type="match status" value="1"/>
</dbReference>
<evidence type="ECO:0000256" key="16">
    <source>
        <dbReference type="PIRSR" id="PIRSR602129-50"/>
    </source>
</evidence>
<evidence type="ECO:0000256" key="4">
    <source>
        <dbReference type="ARBA" id="ARBA00004991"/>
    </source>
</evidence>
<dbReference type="GO" id="GO:0019752">
    <property type="term" value="P:carboxylic acid metabolic process"/>
    <property type="evidence" value="ECO:0007669"/>
    <property type="project" value="InterPro"/>
</dbReference>
<evidence type="ECO:0000256" key="6">
    <source>
        <dbReference type="ARBA" id="ARBA00022824"/>
    </source>
</evidence>
<name>T2MHR2_HYDVU</name>
<dbReference type="InterPro" id="IPR015424">
    <property type="entry name" value="PyrdxlP-dep_Trfase"/>
</dbReference>
<dbReference type="EC" id="4.1.2.27" evidence="14"/>
<evidence type="ECO:0000256" key="2">
    <source>
        <dbReference type="ARBA" id="ARBA00004389"/>
    </source>
</evidence>
<accession>T2MHR2</accession>
<keyword evidence="8" id="KW-0746">Sphingolipid metabolism</keyword>
<dbReference type="GO" id="GO:0030149">
    <property type="term" value="P:sphingolipid catabolic process"/>
    <property type="evidence" value="ECO:0007669"/>
    <property type="project" value="TreeGrafter"/>
</dbReference>
<dbReference type="FunFam" id="6.10.140.2150:FF:000001">
    <property type="entry name" value="Sphingosine-1-phosphate lyase 1"/>
    <property type="match status" value="1"/>
</dbReference>
<keyword evidence="9 18" id="KW-1133">Transmembrane helix</keyword>
<dbReference type="EMBL" id="HAAD01005389">
    <property type="protein sequence ID" value="CDG71621.1"/>
    <property type="molecule type" value="mRNA"/>
</dbReference>
<dbReference type="AlphaFoldDB" id="T2MHR2"/>
<gene>
    <name evidence="19" type="primary">SGPL1</name>
</gene>
<dbReference type="SUPFAM" id="SSF53383">
    <property type="entry name" value="PLP-dependent transferases"/>
    <property type="match status" value="1"/>
</dbReference>
<keyword evidence="12 17" id="KW-0456">Lyase</keyword>
<dbReference type="FunFam" id="3.40.640.10:FF:000020">
    <property type="entry name" value="sphingosine-1-phosphate lyase 1"/>
    <property type="match status" value="1"/>
</dbReference>
<comment type="subcellular location">
    <subcellularLocation>
        <location evidence="2">Endoplasmic reticulum membrane</location>
        <topology evidence="2">Single-pass membrane protein</topology>
    </subcellularLocation>
</comment>
<evidence type="ECO:0000256" key="1">
    <source>
        <dbReference type="ARBA" id="ARBA00001933"/>
    </source>
</evidence>
<evidence type="ECO:0000256" key="10">
    <source>
        <dbReference type="ARBA" id="ARBA00023098"/>
    </source>
</evidence>
<dbReference type="PANTHER" id="PTHR42735:SF6">
    <property type="entry name" value="SPHINGOSINE-1-PHOSPHATE LYASE 1"/>
    <property type="match status" value="1"/>
</dbReference>
<dbReference type="OrthoDB" id="10254570at2759"/>
<evidence type="ECO:0000256" key="8">
    <source>
        <dbReference type="ARBA" id="ARBA00022919"/>
    </source>
</evidence>
<evidence type="ECO:0000256" key="5">
    <source>
        <dbReference type="ARBA" id="ARBA00022692"/>
    </source>
</evidence>
<dbReference type="GO" id="GO:0005789">
    <property type="term" value="C:endoplasmic reticulum membrane"/>
    <property type="evidence" value="ECO:0007669"/>
    <property type="project" value="UniProtKB-SubCell"/>
</dbReference>
<evidence type="ECO:0000313" key="19">
    <source>
        <dbReference type="EMBL" id="CDG71621.1"/>
    </source>
</evidence>
<keyword evidence="5 18" id="KW-0812">Transmembrane</keyword>
<organism evidence="19">
    <name type="scientific">Hydra vulgaris</name>
    <name type="common">Hydra</name>
    <name type="synonym">Hydra attenuata</name>
    <dbReference type="NCBI Taxonomy" id="6087"/>
    <lineage>
        <taxon>Eukaryota</taxon>
        <taxon>Metazoa</taxon>
        <taxon>Cnidaria</taxon>
        <taxon>Hydrozoa</taxon>
        <taxon>Hydroidolina</taxon>
        <taxon>Anthoathecata</taxon>
        <taxon>Aplanulata</taxon>
        <taxon>Hydridae</taxon>
        <taxon>Hydra</taxon>
    </lineage>
</organism>
<feature type="transmembrane region" description="Helical" evidence="18">
    <location>
        <begin position="63"/>
        <end position="90"/>
    </location>
</feature>
<comment type="cofactor">
    <cofactor evidence="1 16 17">
        <name>pyridoxal 5'-phosphate</name>
        <dbReference type="ChEBI" id="CHEBI:597326"/>
    </cofactor>
</comment>
<dbReference type="Gene3D" id="3.90.1150.10">
    <property type="entry name" value="Aspartate Aminotransferase, domain 1"/>
    <property type="match status" value="1"/>
</dbReference>
<dbReference type="Gene3D" id="3.40.640.10">
    <property type="entry name" value="Type I PLP-dependent aspartate aminotransferase-like (Major domain)"/>
    <property type="match status" value="1"/>
</dbReference>
<evidence type="ECO:0000256" key="15">
    <source>
        <dbReference type="ARBA" id="ARBA00042568"/>
    </source>
</evidence>
<evidence type="ECO:0000256" key="17">
    <source>
        <dbReference type="RuleBase" id="RU000382"/>
    </source>
</evidence>
<keyword evidence="11 18" id="KW-0472">Membrane</keyword>
<evidence type="ECO:0000256" key="12">
    <source>
        <dbReference type="ARBA" id="ARBA00023239"/>
    </source>
</evidence>
<evidence type="ECO:0000256" key="13">
    <source>
        <dbReference type="ARBA" id="ARBA00038302"/>
    </source>
</evidence>
<dbReference type="InterPro" id="IPR015421">
    <property type="entry name" value="PyrdxlP-dep_Trfase_major"/>
</dbReference>
<evidence type="ECO:0000256" key="7">
    <source>
        <dbReference type="ARBA" id="ARBA00022898"/>
    </source>
</evidence>
<feature type="modified residue" description="N6-(pyridoxal phosphate)lysine" evidence="16">
    <location>
        <position position="383"/>
    </location>
</feature>
<comment type="pathway">
    <text evidence="3">Lipid metabolism; sphingolipid metabolism.</text>
</comment>
<comment type="pathway">
    <text evidence="4">Sphingolipid metabolism.</text>
</comment>
<evidence type="ECO:0000256" key="3">
    <source>
        <dbReference type="ARBA" id="ARBA00004760"/>
    </source>
</evidence>
<dbReference type="InterPro" id="IPR050477">
    <property type="entry name" value="GrpII_AminoAcid_Decarb"/>
</dbReference>
<evidence type="ECO:0000256" key="18">
    <source>
        <dbReference type="SAM" id="Phobius"/>
    </source>
</evidence>
<evidence type="ECO:0000256" key="9">
    <source>
        <dbReference type="ARBA" id="ARBA00022989"/>
    </source>
</evidence>
<dbReference type="GO" id="GO:0008117">
    <property type="term" value="F:sphinganine-1-phosphate aldolase activity"/>
    <property type="evidence" value="ECO:0007669"/>
    <property type="project" value="UniProtKB-EC"/>
</dbReference>
<keyword evidence="10" id="KW-0443">Lipid metabolism</keyword>
<dbReference type="GO" id="GO:0030170">
    <property type="term" value="F:pyridoxal phosphate binding"/>
    <property type="evidence" value="ECO:0007669"/>
    <property type="project" value="InterPro"/>
</dbReference>
<reference evidence="19" key="1">
    <citation type="journal article" date="2013" name="Genome Biol. Evol.">
        <title>Punctuated emergences of genetic and phenotypic innovations in eumetazoan, bilaterian, euteleostome, and hominidae ancestors.</title>
        <authorList>
            <person name="Wenger Y."/>
            <person name="Galliot B."/>
        </authorList>
    </citation>
    <scope>NUCLEOTIDE SEQUENCE</scope>
    <source>
        <tissue evidence="19">Whole animals</tissue>
    </source>
</reference>
<sequence length="596" mass="67232">MAVVSEILYDKWILLWESFLQTIEPHLPEHLHWNELCWTFVYYMAELRLFIHSKTRGLENWEIVVNTAIVCFGMFVVLEVLRILVPFIFFNDEGFFNVMKRFFFKKLRCLPFVGTKIQHQIDKTCKEIEETSFLTNGLPYVTKLPLNGLSPENIQSEIKKYKEINGDDCWMNGYVSGTVYSSDTVLSNLMTKVYAEYTWSNPLHSDVFPDVRKMEAEIVSMCINMYNGTPECCGMMTSGGTESILMAVKCYREIARERGIRSPEIIAPVSAHPAFDKACQYFGIKLTHIPVDKTTGKANVKLTKKAIGRRTILLVGSVPSYPHGCIDPIEELATLAQKYKIYMHADCCLGGFLVPFMKKAGFQVPAFDFSVAGITSISIDTHKYGYSPKGSSVILYRNKEIRSHQYFTQPNWTGGVYASASMPGSRPGSIIATTWAAMMYHGEKGYIESTRKIISTAKNIGTRIERIPGIKLMSAVDVSVVSFTSDIFDIFLMSNELKKKKWHLNPLQFPSGIHIAITMRHTKDGVADRFVNDIKEVAARLIKNPSEKAEGQGAIYGLSQQIPDRSIITEITTAFLDSYYSVSSGLNTNNVQKNST</sequence>
<comment type="similarity">
    <text evidence="13">Belongs to the group II decarboxylase family. Sphingosine-1-phosphate lyase subfamily.</text>
</comment>
<evidence type="ECO:0000256" key="11">
    <source>
        <dbReference type="ARBA" id="ARBA00023136"/>
    </source>
</evidence>
<keyword evidence="7 16" id="KW-0663">Pyridoxal phosphate</keyword>
<dbReference type="InterPro" id="IPR015422">
    <property type="entry name" value="PyrdxlP-dep_Trfase_small"/>
</dbReference>